<dbReference type="InterPro" id="IPR038408">
    <property type="entry name" value="GNK2_sf"/>
</dbReference>
<dbReference type="PANTHER" id="PTHR32411:SF55">
    <property type="entry name" value="CYSTEINE-RICH REPEAT SECRETORY PROTEIN 55"/>
    <property type="match status" value="1"/>
</dbReference>
<evidence type="ECO:0000256" key="5">
    <source>
        <dbReference type="ARBA" id="ARBA00038515"/>
    </source>
</evidence>
<dbReference type="AlphaFoldDB" id="A0A2I0X5B6"/>
<name>A0A2I0X5B6_9ASPA</name>
<feature type="domain" description="Gnk2-homologous" evidence="7">
    <location>
        <begin position="130"/>
        <end position="237"/>
    </location>
</feature>
<evidence type="ECO:0000256" key="1">
    <source>
        <dbReference type="ARBA" id="ARBA00004613"/>
    </source>
</evidence>
<evidence type="ECO:0000256" key="4">
    <source>
        <dbReference type="ARBA" id="ARBA00022737"/>
    </source>
</evidence>
<dbReference type="CDD" id="cd23509">
    <property type="entry name" value="Gnk2-like"/>
    <property type="match status" value="2"/>
</dbReference>
<evidence type="ECO:0000259" key="7">
    <source>
        <dbReference type="PROSITE" id="PS51473"/>
    </source>
</evidence>
<dbReference type="PANTHER" id="PTHR32411">
    <property type="entry name" value="CYSTEINE-RICH REPEAT SECRETORY PROTEIN 38-RELATED"/>
    <property type="match status" value="1"/>
</dbReference>
<dbReference type="Pfam" id="PF01657">
    <property type="entry name" value="Stress-antifung"/>
    <property type="match status" value="2"/>
</dbReference>
<reference evidence="8 9" key="1">
    <citation type="journal article" date="2016" name="Sci. Rep.">
        <title>The Dendrobium catenatum Lindl. genome sequence provides insights into polysaccharide synthase, floral development and adaptive evolution.</title>
        <authorList>
            <person name="Zhang G.Q."/>
            <person name="Xu Q."/>
            <person name="Bian C."/>
            <person name="Tsai W.C."/>
            <person name="Yeh C.M."/>
            <person name="Liu K.W."/>
            <person name="Yoshida K."/>
            <person name="Zhang L.S."/>
            <person name="Chang S.B."/>
            <person name="Chen F."/>
            <person name="Shi Y."/>
            <person name="Su Y.Y."/>
            <person name="Zhang Y.Q."/>
            <person name="Chen L.J."/>
            <person name="Yin Y."/>
            <person name="Lin M."/>
            <person name="Huang H."/>
            <person name="Deng H."/>
            <person name="Wang Z.W."/>
            <person name="Zhu S.L."/>
            <person name="Zhao X."/>
            <person name="Deng C."/>
            <person name="Niu S.C."/>
            <person name="Huang J."/>
            <person name="Wang M."/>
            <person name="Liu G.H."/>
            <person name="Yang H.J."/>
            <person name="Xiao X.J."/>
            <person name="Hsiao Y.Y."/>
            <person name="Wu W.L."/>
            <person name="Chen Y.Y."/>
            <person name="Mitsuda N."/>
            <person name="Ohme-Takagi M."/>
            <person name="Luo Y.B."/>
            <person name="Van de Peer Y."/>
            <person name="Liu Z.J."/>
        </authorList>
    </citation>
    <scope>NUCLEOTIDE SEQUENCE [LARGE SCALE GENOMIC DNA]</scope>
    <source>
        <tissue evidence="8">The whole plant</tissue>
    </source>
</reference>
<dbReference type="OrthoDB" id="732489at2759"/>
<feature type="chain" id="PRO_5014121022" evidence="6">
    <location>
        <begin position="23"/>
        <end position="258"/>
    </location>
</feature>
<evidence type="ECO:0000256" key="3">
    <source>
        <dbReference type="ARBA" id="ARBA00022729"/>
    </source>
</evidence>
<organism evidence="8 9">
    <name type="scientific">Dendrobium catenatum</name>
    <dbReference type="NCBI Taxonomy" id="906689"/>
    <lineage>
        <taxon>Eukaryota</taxon>
        <taxon>Viridiplantae</taxon>
        <taxon>Streptophyta</taxon>
        <taxon>Embryophyta</taxon>
        <taxon>Tracheophyta</taxon>
        <taxon>Spermatophyta</taxon>
        <taxon>Magnoliopsida</taxon>
        <taxon>Liliopsida</taxon>
        <taxon>Asparagales</taxon>
        <taxon>Orchidaceae</taxon>
        <taxon>Epidendroideae</taxon>
        <taxon>Malaxideae</taxon>
        <taxon>Dendrobiinae</taxon>
        <taxon>Dendrobium</taxon>
    </lineage>
</organism>
<evidence type="ECO:0000313" key="8">
    <source>
        <dbReference type="EMBL" id="PKU83118.1"/>
    </source>
</evidence>
<dbReference type="Gene3D" id="3.30.430.20">
    <property type="entry name" value="Gnk2 domain, C-X8-C-X2-C motif"/>
    <property type="match status" value="2"/>
</dbReference>
<feature type="domain" description="Gnk2-homologous" evidence="7">
    <location>
        <begin position="23"/>
        <end position="125"/>
    </location>
</feature>
<sequence>MEFSCKLFIFVLLLPIIARCSADSIFQECSKNITVGTNNLLQDNINHAFFGLIAATTYYGFATSSYGIGQDTIYGLTRCRGDISRLACSACILEATNKIRTICPFSAEARIWYEYCFIHYDSNNFLGQSDTSYTNRWYSSRVTTDPTNFNQVVEGLMGEVKVAAATRDDKFGRGERNILKSNMTIYGMAQCTRDLQESACNQCLEKASETIFGPCKSRLGCYVINTSCVLRYEINNFLLGHTTPSPAPSPVAYAPTSP</sequence>
<dbReference type="Proteomes" id="UP000233837">
    <property type="component" value="Unassembled WGS sequence"/>
</dbReference>
<evidence type="ECO:0000256" key="2">
    <source>
        <dbReference type="ARBA" id="ARBA00022525"/>
    </source>
</evidence>
<keyword evidence="9" id="KW-1185">Reference proteome</keyword>
<gene>
    <name evidence="8" type="primary">CRRSP55</name>
    <name evidence="8" type="ORF">MA16_Dca007776</name>
</gene>
<proteinExistence type="inferred from homology"/>
<protein>
    <submittedName>
        <fullName evidence="8">Cysteine-rich repeat secretory protein 55</fullName>
    </submittedName>
</protein>
<reference evidence="8 9" key="2">
    <citation type="journal article" date="2017" name="Nature">
        <title>The Apostasia genome and the evolution of orchids.</title>
        <authorList>
            <person name="Zhang G.Q."/>
            <person name="Liu K.W."/>
            <person name="Li Z."/>
            <person name="Lohaus R."/>
            <person name="Hsiao Y.Y."/>
            <person name="Niu S.C."/>
            <person name="Wang J.Y."/>
            <person name="Lin Y.C."/>
            <person name="Xu Q."/>
            <person name="Chen L.J."/>
            <person name="Yoshida K."/>
            <person name="Fujiwara S."/>
            <person name="Wang Z.W."/>
            <person name="Zhang Y.Q."/>
            <person name="Mitsuda N."/>
            <person name="Wang M."/>
            <person name="Liu G.H."/>
            <person name="Pecoraro L."/>
            <person name="Huang H.X."/>
            <person name="Xiao X.J."/>
            <person name="Lin M."/>
            <person name="Wu X.Y."/>
            <person name="Wu W.L."/>
            <person name="Chen Y.Y."/>
            <person name="Chang S.B."/>
            <person name="Sakamoto S."/>
            <person name="Ohme-Takagi M."/>
            <person name="Yagi M."/>
            <person name="Zeng S.J."/>
            <person name="Shen C.Y."/>
            <person name="Yeh C.M."/>
            <person name="Luo Y.B."/>
            <person name="Tsai W.C."/>
            <person name="Van de Peer Y."/>
            <person name="Liu Z.J."/>
        </authorList>
    </citation>
    <scope>NUCLEOTIDE SEQUENCE [LARGE SCALE GENOMIC DNA]</scope>
    <source>
        <tissue evidence="8">The whole plant</tissue>
    </source>
</reference>
<dbReference type="EMBL" id="KZ502136">
    <property type="protein sequence ID" value="PKU83118.1"/>
    <property type="molecule type" value="Genomic_DNA"/>
</dbReference>
<comment type="similarity">
    <text evidence="5">Belongs to the cysteine-rich repeat secretory protein family.</text>
</comment>
<dbReference type="PROSITE" id="PS51473">
    <property type="entry name" value="GNK2"/>
    <property type="match status" value="2"/>
</dbReference>
<dbReference type="InterPro" id="IPR002902">
    <property type="entry name" value="GNK2"/>
</dbReference>
<keyword evidence="4" id="KW-0677">Repeat</keyword>
<dbReference type="InterPro" id="IPR050581">
    <property type="entry name" value="CRR_secretory_protein"/>
</dbReference>
<evidence type="ECO:0000256" key="6">
    <source>
        <dbReference type="SAM" id="SignalP"/>
    </source>
</evidence>
<accession>A0A2I0X5B6</accession>
<comment type="subcellular location">
    <subcellularLocation>
        <location evidence="1">Secreted</location>
    </subcellularLocation>
</comment>
<dbReference type="GO" id="GO:0005576">
    <property type="term" value="C:extracellular region"/>
    <property type="evidence" value="ECO:0007669"/>
    <property type="project" value="UniProtKB-SubCell"/>
</dbReference>
<keyword evidence="2" id="KW-0964">Secreted</keyword>
<evidence type="ECO:0000313" key="9">
    <source>
        <dbReference type="Proteomes" id="UP000233837"/>
    </source>
</evidence>
<keyword evidence="3 6" id="KW-0732">Signal</keyword>
<feature type="signal peptide" evidence="6">
    <location>
        <begin position="1"/>
        <end position="22"/>
    </location>
</feature>